<dbReference type="InterPro" id="IPR014710">
    <property type="entry name" value="RmlC-like_jellyroll"/>
</dbReference>
<proteinExistence type="predicted"/>
<gene>
    <name evidence="1" type="ORF">M0651_10160</name>
</gene>
<comment type="caution">
    <text evidence="1">The sequence shown here is derived from an EMBL/GenBank/DDBJ whole genome shotgun (WGS) entry which is preliminary data.</text>
</comment>
<keyword evidence="2" id="KW-1185">Reference proteome</keyword>
<dbReference type="SUPFAM" id="SSF51182">
    <property type="entry name" value="RmlC-like cupins"/>
    <property type="match status" value="1"/>
</dbReference>
<protein>
    <submittedName>
        <fullName evidence="1">Cupin</fullName>
    </submittedName>
</protein>
<evidence type="ECO:0000313" key="1">
    <source>
        <dbReference type="EMBL" id="MCK8487535.1"/>
    </source>
</evidence>
<dbReference type="InterPro" id="IPR011051">
    <property type="entry name" value="RmlC_Cupin_sf"/>
</dbReference>
<dbReference type="RefSeq" id="WP_248551635.1">
    <property type="nucleotide sequence ID" value="NZ_JALPRK010000007.1"/>
</dbReference>
<dbReference type="AlphaFoldDB" id="A0A9X2BRQ6"/>
<accession>A0A9X2BRQ6</accession>
<sequence length="121" mass="13606">MRIFDFDKETGREITQFNSKNSNFSKIIQPNNQIHIGCIYIGPDGILGPHPAPISQLFIVLNGQGWVIGKEGLRYHIQSGKAVFWEPGEIHESGSELGMTVIVIEGEDLKPLMKEIEWIES</sequence>
<dbReference type="EMBL" id="JALPRK010000007">
    <property type="protein sequence ID" value="MCK8487535.1"/>
    <property type="molecule type" value="Genomic_DNA"/>
</dbReference>
<evidence type="ECO:0000313" key="2">
    <source>
        <dbReference type="Proteomes" id="UP001139534"/>
    </source>
</evidence>
<dbReference type="Proteomes" id="UP001139534">
    <property type="component" value="Unassembled WGS sequence"/>
</dbReference>
<name>A0A9X2BRQ6_9BACL</name>
<reference evidence="1" key="1">
    <citation type="submission" date="2022-04" db="EMBL/GenBank/DDBJ databases">
        <authorList>
            <person name="Seo M.-J."/>
        </authorList>
    </citation>
    <scope>NUCLEOTIDE SEQUENCE</scope>
    <source>
        <strain evidence="1">MBLB2552</strain>
    </source>
</reference>
<dbReference type="Gene3D" id="2.60.120.10">
    <property type="entry name" value="Jelly Rolls"/>
    <property type="match status" value="1"/>
</dbReference>
<organism evidence="1 2">
    <name type="scientific">Paenibacillus mellifer</name>
    <dbReference type="NCBI Taxonomy" id="2937794"/>
    <lineage>
        <taxon>Bacteria</taxon>
        <taxon>Bacillati</taxon>
        <taxon>Bacillota</taxon>
        <taxon>Bacilli</taxon>
        <taxon>Bacillales</taxon>
        <taxon>Paenibacillaceae</taxon>
        <taxon>Paenibacillus</taxon>
    </lineage>
</organism>